<dbReference type="InterPro" id="IPR012340">
    <property type="entry name" value="NA-bd_OB-fold"/>
</dbReference>
<dbReference type="RefSeq" id="WP_184027759.1">
    <property type="nucleotide sequence ID" value="NZ_JACHFN010000005.1"/>
</dbReference>
<keyword evidence="5" id="KW-1185">Reference proteome</keyword>
<dbReference type="GO" id="GO:0006260">
    <property type="term" value="P:DNA replication"/>
    <property type="evidence" value="ECO:0007669"/>
    <property type="project" value="InterPro"/>
</dbReference>
<dbReference type="EMBL" id="JACHFN010000005">
    <property type="protein sequence ID" value="MBB5234208.1"/>
    <property type="molecule type" value="Genomic_DNA"/>
</dbReference>
<evidence type="ECO:0000256" key="1">
    <source>
        <dbReference type="ARBA" id="ARBA00023125"/>
    </source>
</evidence>
<accession>A0A7W8GEV0</accession>
<dbReference type="Proteomes" id="UP000525389">
    <property type="component" value="Unassembled WGS sequence"/>
</dbReference>
<dbReference type="GO" id="GO:0009295">
    <property type="term" value="C:nucleoid"/>
    <property type="evidence" value="ECO:0007669"/>
    <property type="project" value="TreeGrafter"/>
</dbReference>
<dbReference type="PROSITE" id="PS50935">
    <property type="entry name" value="SSB"/>
    <property type="match status" value="2"/>
</dbReference>
<dbReference type="GO" id="GO:0003697">
    <property type="term" value="F:single-stranded DNA binding"/>
    <property type="evidence" value="ECO:0007669"/>
    <property type="project" value="UniProtKB-UniRule"/>
</dbReference>
<name>A0A7W8GEV0_9DEIO</name>
<dbReference type="SUPFAM" id="SSF50249">
    <property type="entry name" value="Nucleic acid-binding proteins"/>
    <property type="match status" value="2"/>
</dbReference>
<comment type="caution">
    <text evidence="4">The sequence shown here is derived from an EMBL/GenBank/DDBJ whole genome shotgun (WGS) entry which is preliminary data.</text>
</comment>
<keyword evidence="1 2" id="KW-0238">DNA-binding</keyword>
<dbReference type="HAMAP" id="MF_00984">
    <property type="entry name" value="SSB"/>
    <property type="match status" value="1"/>
</dbReference>
<proteinExistence type="inferred from homology"/>
<protein>
    <recommendedName>
        <fullName evidence="2 3">Single-stranded DNA-binding protein</fullName>
        <shortName evidence="2">SSB</shortName>
    </recommendedName>
</protein>
<dbReference type="NCBIfam" id="TIGR00621">
    <property type="entry name" value="ssb"/>
    <property type="match status" value="1"/>
</dbReference>
<evidence type="ECO:0000256" key="2">
    <source>
        <dbReference type="HAMAP-Rule" id="MF_00984"/>
    </source>
</evidence>
<evidence type="ECO:0000313" key="4">
    <source>
        <dbReference type="EMBL" id="MBB5234208.1"/>
    </source>
</evidence>
<organism evidence="4 5">
    <name type="scientific">Deinococcus budaensis</name>
    <dbReference type="NCBI Taxonomy" id="1665626"/>
    <lineage>
        <taxon>Bacteria</taxon>
        <taxon>Thermotogati</taxon>
        <taxon>Deinococcota</taxon>
        <taxon>Deinococci</taxon>
        <taxon>Deinococcales</taxon>
        <taxon>Deinococcaceae</taxon>
        <taxon>Deinococcus</taxon>
    </lineage>
</organism>
<dbReference type="Gene3D" id="2.40.50.140">
    <property type="entry name" value="Nucleic acid-binding proteins"/>
    <property type="match status" value="2"/>
</dbReference>
<reference evidence="4 5" key="1">
    <citation type="submission" date="2020-08" db="EMBL/GenBank/DDBJ databases">
        <title>Genomic Encyclopedia of Type Strains, Phase IV (KMG-IV): sequencing the most valuable type-strain genomes for metagenomic binning, comparative biology and taxonomic classification.</title>
        <authorList>
            <person name="Goeker M."/>
        </authorList>
    </citation>
    <scope>NUCLEOTIDE SEQUENCE [LARGE SCALE GENOMIC DNA]</scope>
    <source>
        <strain evidence="4 5">DSM 101791</strain>
    </source>
</reference>
<dbReference type="PANTHER" id="PTHR10302:SF0">
    <property type="entry name" value="SINGLE-STRANDED DNA-BINDING PROTEIN, MITOCHONDRIAL"/>
    <property type="match status" value="1"/>
</dbReference>
<evidence type="ECO:0000256" key="3">
    <source>
        <dbReference type="RuleBase" id="RU000524"/>
    </source>
</evidence>
<dbReference type="Pfam" id="PF00436">
    <property type="entry name" value="SSB"/>
    <property type="match status" value="2"/>
</dbReference>
<evidence type="ECO:0000313" key="5">
    <source>
        <dbReference type="Proteomes" id="UP000525389"/>
    </source>
</evidence>
<sequence>MALGLNRVTLGGRLAEDAALRYTPTGMAVLEGTLHGQEELFVGDDVRMVEWYHRFEQVGKAAEYSDKRPCVKGTPMVLDGSLEYSEWEAPEGGKRSALKVKALQLAVLDAPADAVLGLNQVLVSGHLARDVQLRQTAAKEPVLEMRVGVTDRFKNRQGQPQEKTHWIDVVLWRHLALTHQGTRKGTGVVVGGRLFNEPWTDREGNKRLSTKVEARSVQLLARSSQDAPANGA</sequence>
<dbReference type="PANTHER" id="PTHR10302">
    <property type="entry name" value="SINGLE-STRANDED DNA-BINDING PROTEIN"/>
    <property type="match status" value="1"/>
</dbReference>
<dbReference type="InterPro" id="IPR011344">
    <property type="entry name" value="ssDNA-bd"/>
</dbReference>
<dbReference type="AlphaFoldDB" id="A0A7W8GEV0"/>
<gene>
    <name evidence="4" type="ORF">HNQ09_001646</name>
</gene>
<dbReference type="CDD" id="cd04496">
    <property type="entry name" value="SSB_OBF"/>
    <property type="match status" value="2"/>
</dbReference>
<comment type="caution">
    <text evidence="2">Lacks conserved residue(s) required for the propagation of feature annotation.</text>
</comment>
<dbReference type="InterPro" id="IPR000424">
    <property type="entry name" value="Primosome_PriB/ssb"/>
</dbReference>